<name>A0ABW6PQM0_9NOCA</name>
<organism evidence="2 3">
    <name type="scientific">Nocardia thailandica</name>
    <dbReference type="NCBI Taxonomy" id="257275"/>
    <lineage>
        <taxon>Bacteria</taxon>
        <taxon>Bacillati</taxon>
        <taxon>Actinomycetota</taxon>
        <taxon>Actinomycetes</taxon>
        <taxon>Mycobacteriales</taxon>
        <taxon>Nocardiaceae</taxon>
        <taxon>Nocardia</taxon>
    </lineage>
</organism>
<dbReference type="EMBL" id="JBIAMX010000009">
    <property type="protein sequence ID" value="MFF0544530.1"/>
    <property type="molecule type" value="Genomic_DNA"/>
</dbReference>
<feature type="transmembrane region" description="Helical" evidence="1">
    <location>
        <begin position="43"/>
        <end position="60"/>
    </location>
</feature>
<evidence type="ECO:0000313" key="3">
    <source>
        <dbReference type="Proteomes" id="UP001601444"/>
    </source>
</evidence>
<feature type="transmembrane region" description="Helical" evidence="1">
    <location>
        <begin position="129"/>
        <end position="148"/>
    </location>
</feature>
<comment type="caution">
    <text evidence="2">The sequence shown here is derived from an EMBL/GenBank/DDBJ whole genome shotgun (WGS) entry which is preliminary data.</text>
</comment>
<reference evidence="2 3" key="1">
    <citation type="submission" date="2024-10" db="EMBL/GenBank/DDBJ databases">
        <title>The Natural Products Discovery Center: Release of the First 8490 Sequenced Strains for Exploring Actinobacteria Biosynthetic Diversity.</title>
        <authorList>
            <person name="Kalkreuter E."/>
            <person name="Kautsar S.A."/>
            <person name="Yang D."/>
            <person name="Bader C.D."/>
            <person name="Teijaro C.N."/>
            <person name="Fluegel L."/>
            <person name="Davis C.M."/>
            <person name="Simpson J.R."/>
            <person name="Lauterbach L."/>
            <person name="Steele A.D."/>
            <person name="Gui C."/>
            <person name="Meng S."/>
            <person name="Li G."/>
            <person name="Viehrig K."/>
            <person name="Ye F."/>
            <person name="Su P."/>
            <person name="Kiefer A.F."/>
            <person name="Nichols A."/>
            <person name="Cepeda A.J."/>
            <person name="Yan W."/>
            <person name="Fan B."/>
            <person name="Jiang Y."/>
            <person name="Adhikari A."/>
            <person name="Zheng C.-J."/>
            <person name="Schuster L."/>
            <person name="Cowan T.M."/>
            <person name="Smanski M.J."/>
            <person name="Chevrette M.G."/>
            <person name="De Carvalho L.P.S."/>
            <person name="Shen B."/>
        </authorList>
    </citation>
    <scope>NUCLEOTIDE SEQUENCE [LARGE SCALE GENOMIC DNA]</scope>
    <source>
        <strain evidence="2 3">NPDC004045</strain>
    </source>
</reference>
<dbReference type="Proteomes" id="UP001601444">
    <property type="component" value="Unassembled WGS sequence"/>
</dbReference>
<evidence type="ECO:0000313" key="2">
    <source>
        <dbReference type="EMBL" id="MFF0544530.1"/>
    </source>
</evidence>
<feature type="transmembrane region" description="Helical" evidence="1">
    <location>
        <begin position="12"/>
        <end position="31"/>
    </location>
</feature>
<gene>
    <name evidence="2" type="ORF">ACFYTF_17000</name>
</gene>
<proteinExistence type="predicted"/>
<feature type="transmembrane region" description="Helical" evidence="1">
    <location>
        <begin position="99"/>
        <end position="117"/>
    </location>
</feature>
<sequence length="192" mass="19723">MAGYLEHHDVLRWFVLAAFVLAAGVTTARLARPARDGDATADAAHLLMCPVMVVMLVFPAGADPLAMRGVLTAAAVVFAALAAERILRWRTGTGRREDAAALGYHTVAAGAMLYAMSGHGGAGHAGPPAEIAVALAVLFAADAALALLPVRPGRRAHLFAHAPGAHLLTSASVPHVVMDLGTAFMLLAVAAR</sequence>
<feature type="transmembrane region" description="Helical" evidence="1">
    <location>
        <begin position="66"/>
        <end position="87"/>
    </location>
</feature>
<accession>A0ABW6PQM0</accession>
<protein>
    <submittedName>
        <fullName evidence="2">DUF5134 domain-containing protein</fullName>
    </submittedName>
</protein>
<keyword evidence="1" id="KW-0812">Transmembrane</keyword>
<keyword evidence="1" id="KW-0472">Membrane</keyword>
<dbReference type="Pfam" id="PF17197">
    <property type="entry name" value="DUF5134"/>
    <property type="match status" value="1"/>
</dbReference>
<keyword evidence="1" id="KW-1133">Transmembrane helix</keyword>
<evidence type="ECO:0000256" key="1">
    <source>
        <dbReference type="SAM" id="Phobius"/>
    </source>
</evidence>
<dbReference type="RefSeq" id="WP_387701064.1">
    <property type="nucleotide sequence ID" value="NZ_JBIAMX010000009.1"/>
</dbReference>
<dbReference type="InterPro" id="IPR033458">
    <property type="entry name" value="DUF5134"/>
</dbReference>
<keyword evidence="3" id="KW-1185">Reference proteome</keyword>